<evidence type="ECO:0000259" key="10">
    <source>
        <dbReference type="PROSITE" id="PS00434"/>
    </source>
</evidence>
<dbReference type="InterPro" id="IPR000232">
    <property type="entry name" value="HSF_DNA-bd"/>
</dbReference>
<dbReference type="OrthoDB" id="60033at2759"/>
<dbReference type="GO" id="GO:0003700">
    <property type="term" value="F:DNA-binding transcription factor activity"/>
    <property type="evidence" value="ECO:0007669"/>
    <property type="project" value="InterPro"/>
</dbReference>
<dbReference type="PRINTS" id="PR00056">
    <property type="entry name" value="HSFDOMAIN"/>
</dbReference>
<dbReference type="GO" id="GO:0043565">
    <property type="term" value="F:sequence-specific DNA binding"/>
    <property type="evidence" value="ECO:0007669"/>
    <property type="project" value="InterPro"/>
</dbReference>
<reference evidence="12" key="1">
    <citation type="journal article" date="2018" name="Nat. Microbiol.">
        <title>Leveraging single-cell genomics to expand the fungal tree of life.</title>
        <authorList>
            <person name="Ahrendt S.R."/>
            <person name="Quandt C.A."/>
            <person name="Ciobanu D."/>
            <person name="Clum A."/>
            <person name="Salamov A."/>
            <person name="Andreopoulos B."/>
            <person name="Cheng J.F."/>
            <person name="Woyke T."/>
            <person name="Pelin A."/>
            <person name="Henrissat B."/>
            <person name="Reynolds N.K."/>
            <person name="Benny G.L."/>
            <person name="Smith M.E."/>
            <person name="James T.Y."/>
            <person name="Grigoriev I.V."/>
        </authorList>
    </citation>
    <scope>NUCLEOTIDE SEQUENCE [LARGE SCALE GENOMIC DNA]</scope>
    <source>
        <strain evidence="12">Baker2002</strain>
    </source>
</reference>
<comment type="similarity">
    <text evidence="2 9">Belongs to the HSF family.</text>
</comment>
<evidence type="ECO:0000256" key="6">
    <source>
        <dbReference type="ARBA" id="ARBA00023242"/>
    </source>
</evidence>
<evidence type="ECO:0000313" key="12">
    <source>
        <dbReference type="Proteomes" id="UP000268321"/>
    </source>
</evidence>
<keyword evidence="6" id="KW-0539">Nucleus</keyword>
<proteinExistence type="inferred from homology"/>
<comment type="subcellular location">
    <subcellularLocation>
        <location evidence="1">Nucleus</location>
    </subcellularLocation>
</comment>
<evidence type="ECO:0000256" key="9">
    <source>
        <dbReference type="RuleBase" id="RU004020"/>
    </source>
</evidence>
<evidence type="ECO:0000313" key="11">
    <source>
        <dbReference type="EMBL" id="RKP30783.1"/>
    </source>
</evidence>
<dbReference type="PANTHER" id="PTHR10015">
    <property type="entry name" value="HEAT SHOCK TRANSCRIPTION FACTOR"/>
    <property type="match status" value="1"/>
</dbReference>
<dbReference type="InterPro" id="IPR036390">
    <property type="entry name" value="WH_DNA-bd_sf"/>
</dbReference>
<keyword evidence="5" id="KW-0804">Transcription</keyword>
<evidence type="ECO:0000256" key="3">
    <source>
        <dbReference type="ARBA" id="ARBA00023015"/>
    </source>
</evidence>
<dbReference type="AlphaFoldDB" id="A0A4P9ZDC8"/>
<dbReference type="PANTHER" id="PTHR10015:SF427">
    <property type="entry name" value="HEAT SHOCK FACTOR PROTEIN"/>
    <property type="match status" value="1"/>
</dbReference>
<accession>A0A4P9ZDC8</accession>
<dbReference type="SMART" id="SM00415">
    <property type="entry name" value="HSF"/>
    <property type="match status" value="1"/>
</dbReference>
<keyword evidence="3" id="KW-0805">Transcription regulation</keyword>
<dbReference type="EMBL" id="ML004452">
    <property type="protein sequence ID" value="RKP30783.1"/>
    <property type="molecule type" value="Genomic_DNA"/>
</dbReference>
<feature type="domain" description="HSF-type DNA-binding" evidence="10">
    <location>
        <begin position="47"/>
        <end position="71"/>
    </location>
</feature>
<evidence type="ECO:0000256" key="1">
    <source>
        <dbReference type="ARBA" id="ARBA00004123"/>
    </source>
</evidence>
<dbReference type="PROSITE" id="PS00434">
    <property type="entry name" value="HSF_DOMAIN"/>
    <property type="match status" value="1"/>
</dbReference>
<dbReference type="SUPFAM" id="SSF46785">
    <property type="entry name" value="Winged helix' DNA-binding domain"/>
    <property type="match status" value="1"/>
</dbReference>
<dbReference type="FunFam" id="1.10.10.10:FF:000027">
    <property type="entry name" value="Heat shock transcription factor 1"/>
    <property type="match status" value="1"/>
</dbReference>
<evidence type="ECO:0000256" key="7">
    <source>
        <dbReference type="ARBA" id="ARBA00068818"/>
    </source>
</evidence>
<dbReference type="InterPro" id="IPR036388">
    <property type="entry name" value="WH-like_DNA-bd_sf"/>
</dbReference>
<feature type="non-terminal residue" evidence="11">
    <location>
        <position position="1"/>
    </location>
</feature>
<organism evidence="11 12">
    <name type="scientific">Metschnikowia bicuspidata</name>
    <dbReference type="NCBI Taxonomy" id="27322"/>
    <lineage>
        <taxon>Eukaryota</taxon>
        <taxon>Fungi</taxon>
        <taxon>Dikarya</taxon>
        <taxon>Ascomycota</taxon>
        <taxon>Saccharomycotina</taxon>
        <taxon>Pichiomycetes</taxon>
        <taxon>Metschnikowiaceae</taxon>
        <taxon>Metschnikowia</taxon>
    </lineage>
</organism>
<dbReference type="Pfam" id="PF00447">
    <property type="entry name" value="HSF_DNA-bind"/>
    <property type="match status" value="1"/>
</dbReference>
<sequence>ASKLPPAFIQKMWLMINDPANRAYIRWSKDGELFLVTHREEFMKSILPKYFKHNNFASFVRQLNMYGWHKVQDVTSGLLREDRSPDEVLQFKNPLFLRGREDLLDSIMRNRSGVTDAEPDTKLLNLQLVLKELELVKMNQLAIIEDMRRMRKDNQILWNESFSARERHLKQTDTLDKIMKFLAAVYGNSA</sequence>
<evidence type="ECO:0000256" key="5">
    <source>
        <dbReference type="ARBA" id="ARBA00023163"/>
    </source>
</evidence>
<dbReference type="Proteomes" id="UP000268321">
    <property type="component" value="Unassembled WGS sequence"/>
</dbReference>
<name>A0A4P9ZDC8_9ASCO</name>
<evidence type="ECO:0000256" key="8">
    <source>
        <dbReference type="ARBA" id="ARBA00084017"/>
    </source>
</evidence>
<dbReference type="GO" id="GO:0005634">
    <property type="term" value="C:nucleus"/>
    <property type="evidence" value="ECO:0007669"/>
    <property type="project" value="UniProtKB-SubCell"/>
</dbReference>
<dbReference type="Gene3D" id="1.10.10.10">
    <property type="entry name" value="Winged helix-like DNA-binding domain superfamily/Winged helix DNA-binding domain"/>
    <property type="match status" value="1"/>
</dbReference>
<evidence type="ECO:0000256" key="2">
    <source>
        <dbReference type="ARBA" id="ARBA00006403"/>
    </source>
</evidence>
<protein>
    <recommendedName>
        <fullName evidence="7">Heat shock transcription factor</fullName>
    </recommendedName>
    <alternativeName>
        <fullName evidence="8">Heat shock factor protein</fullName>
    </alternativeName>
</protein>
<evidence type="ECO:0000256" key="4">
    <source>
        <dbReference type="ARBA" id="ARBA00023125"/>
    </source>
</evidence>
<keyword evidence="4" id="KW-0238">DNA-binding</keyword>
<keyword evidence="12" id="KW-1185">Reference proteome</keyword>
<feature type="non-terminal residue" evidence="11">
    <location>
        <position position="190"/>
    </location>
</feature>
<gene>
    <name evidence="11" type="ORF">METBISCDRAFT_6755</name>
</gene>